<gene>
    <name evidence="2" type="ORF">HYALB_00011549</name>
</gene>
<sequence length="87" mass="10007">MEMTGNFVVLAIAPESLSCEEKEDGNWVEDDRNGREGLQGRDEDPGRVNIRLNFFVLIDEQRCGRKSKFRGVGEERGERMNKHHEEG</sequence>
<evidence type="ECO:0000313" key="3">
    <source>
        <dbReference type="Proteomes" id="UP000701801"/>
    </source>
</evidence>
<evidence type="ECO:0000313" key="2">
    <source>
        <dbReference type="EMBL" id="CAG8975994.1"/>
    </source>
</evidence>
<name>A0A9N9LIU9_9HELO</name>
<dbReference type="EMBL" id="CAJVRM010000159">
    <property type="protein sequence ID" value="CAG8975994.1"/>
    <property type="molecule type" value="Genomic_DNA"/>
</dbReference>
<evidence type="ECO:0000256" key="1">
    <source>
        <dbReference type="SAM" id="MobiDB-lite"/>
    </source>
</evidence>
<dbReference type="Proteomes" id="UP000701801">
    <property type="component" value="Unassembled WGS sequence"/>
</dbReference>
<comment type="caution">
    <text evidence="2">The sequence shown here is derived from an EMBL/GenBank/DDBJ whole genome shotgun (WGS) entry which is preliminary data.</text>
</comment>
<proteinExistence type="predicted"/>
<protein>
    <submittedName>
        <fullName evidence="2">Uncharacterized protein</fullName>
    </submittedName>
</protein>
<organism evidence="2 3">
    <name type="scientific">Hymenoscyphus albidus</name>
    <dbReference type="NCBI Taxonomy" id="595503"/>
    <lineage>
        <taxon>Eukaryota</taxon>
        <taxon>Fungi</taxon>
        <taxon>Dikarya</taxon>
        <taxon>Ascomycota</taxon>
        <taxon>Pezizomycotina</taxon>
        <taxon>Leotiomycetes</taxon>
        <taxon>Helotiales</taxon>
        <taxon>Helotiaceae</taxon>
        <taxon>Hymenoscyphus</taxon>
    </lineage>
</organism>
<dbReference type="AlphaFoldDB" id="A0A9N9LIU9"/>
<keyword evidence="3" id="KW-1185">Reference proteome</keyword>
<feature type="region of interest" description="Disordered" evidence="1">
    <location>
        <begin position="20"/>
        <end position="43"/>
    </location>
</feature>
<accession>A0A9N9LIU9</accession>
<reference evidence="2" key="1">
    <citation type="submission" date="2021-07" db="EMBL/GenBank/DDBJ databases">
        <authorList>
            <person name="Durling M."/>
        </authorList>
    </citation>
    <scope>NUCLEOTIDE SEQUENCE</scope>
</reference>
<feature type="compositionally biased region" description="Basic and acidic residues" evidence="1">
    <location>
        <begin position="29"/>
        <end position="43"/>
    </location>
</feature>